<evidence type="ECO:0000313" key="7">
    <source>
        <dbReference type="Proteomes" id="UP000235728"/>
    </source>
</evidence>
<comment type="similarity">
    <text evidence="1">Belongs to the amidase family.</text>
</comment>
<evidence type="ECO:0000256" key="1">
    <source>
        <dbReference type="ARBA" id="ARBA00009199"/>
    </source>
</evidence>
<feature type="active site" description="Acyl-ester intermediate" evidence="3">
    <location>
        <position position="247"/>
    </location>
</feature>
<gene>
    <name evidence="6" type="ORF">BM221_010168</name>
</gene>
<name>A0A2N6N9R6_BEABA</name>
<evidence type="ECO:0000313" key="6">
    <source>
        <dbReference type="EMBL" id="PMB64003.1"/>
    </source>
</evidence>
<dbReference type="Proteomes" id="UP000235728">
    <property type="component" value="Unassembled WGS sequence"/>
</dbReference>
<feature type="binding site" evidence="4">
    <location>
        <begin position="244"/>
        <end position="247"/>
    </location>
    <ligand>
        <name>substrate</name>
    </ligand>
</feature>
<feature type="active site" description="Charge relay system" evidence="3">
    <location>
        <position position="150"/>
    </location>
</feature>
<dbReference type="PANTHER" id="PTHR46072">
    <property type="entry name" value="AMIDASE-RELATED-RELATED"/>
    <property type="match status" value="1"/>
</dbReference>
<organism evidence="6 7">
    <name type="scientific">Beauveria bassiana</name>
    <name type="common">White muscardine disease fungus</name>
    <name type="synonym">Tritirachium shiotae</name>
    <dbReference type="NCBI Taxonomy" id="176275"/>
    <lineage>
        <taxon>Eukaryota</taxon>
        <taxon>Fungi</taxon>
        <taxon>Dikarya</taxon>
        <taxon>Ascomycota</taxon>
        <taxon>Pezizomycotina</taxon>
        <taxon>Sordariomycetes</taxon>
        <taxon>Hypocreomycetidae</taxon>
        <taxon>Hypocreales</taxon>
        <taxon>Cordycipitaceae</taxon>
        <taxon>Beauveria</taxon>
    </lineage>
</organism>
<dbReference type="PANTHER" id="PTHR46072:SF4">
    <property type="entry name" value="AMIDASE C550.07-RELATED"/>
    <property type="match status" value="1"/>
</dbReference>
<comment type="caution">
    <text evidence="6">The sequence shown here is derived from an EMBL/GenBank/DDBJ whole genome shotgun (WGS) entry which is preliminary data.</text>
</comment>
<dbReference type="Gene3D" id="3.90.1300.10">
    <property type="entry name" value="Amidase signature (AS) domain"/>
    <property type="match status" value="1"/>
</dbReference>
<protein>
    <submittedName>
        <fullName evidence="6">Putative amidase</fullName>
    </submittedName>
</protein>
<evidence type="ECO:0000259" key="5">
    <source>
        <dbReference type="Pfam" id="PF01425"/>
    </source>
</evidence>
<dbReference type="OMA" id="RRAYWPD"/>
<dbReference type="GO" id="GO:0016787">
    <property type="term" value="F:hydrolase activity"/>
    <property type="evidence" value="ECO:0007669"/>
    <property type="project" value="UniProtKB-KW"/>
</dbReference>
<dbReference type="InterPro" id="IPR036928">
    <property type="entry name" value="AS_sf"/>
</dbReference>
<sequence>MATPALPILTVNPAMPRGSAEYEQKRAASLQRLADSIPVALRLPQHIIDSAPKNVTAIPRQSGLLTERELHITEAYDAVALAAALAAKRYSAVEVATAFCKRAAMAHQLTCCLTDFFMDEALARARELDNHLAATGQTVGPLHGVPTSIKAHMPLRNRLLDLGTLSSETVVDYDSHAIAILRAAGAVFYCKTNQPQLIMHLESASFHGRTLNPHNTTLTSGGSSGGEAALQAMRGSVFGVGSDIGGSIRGPAAFCGIYGFKPTSNLLPRKDGLPGNAAAELTVPATWGPMSRSLRDMDLFMSVFSAAKPWRVDPRLNTTPWTGLATPQPAGPLKVGFMMTDGAIQPQPPVVRALKWAQTQLQRAATDDDDDDIQVKPFAPLRTQEAAKNARTAYFPYGIDATRQSLQDAGEPLLLLSEWTMRDAEAAPTPTTQGLFELSKKKEQFWCDWAAHWNDQDVDVLICPAFYGPAPSHETAFYWNYTILFNYLDMPGVVIPTPIVAGPKGTERYGDDDNCLSDECEHVRRLWDEGDFEGAPIALQIVARRGHDNELFGALEKLKKYLNIE</sequence>
<dbReference type="SUPFAM" id="SSF75304">
    <property type="entry name" value="Amidase signature (AS) enzymes"/>
    <property type="match status" value="1"/>
</dbReference>
<feature type="binding site" evidence="4">
    <location>
        <position position="223"/>
    </location>
    <ligand>
        <name>substrate</name>
    </ligand>
</feature>
<feature type="binding site" evidence="4">
    <location>
        <position position="198"/>
    </location>
    <ligand>
        <name>substrate</name>
    </ligand>
</feature>
<evidence type="ECO:0000256" key="2">
    <source>
        <dbReference type="ARBA" id="ARBA00022801"/>
    </source>
</evidence>
<dbReference type="EMBL" id="MRVG01000015">
    <property type="protein sequence ID" value="PMB64003.1"/>
    <property type="molecule type" value="Genomic_DNA"/>
</dbReference>
<dbReference type="InterPro" id="IPR023631">
    <property type="entry name" value="Amidase_dom"/>
</dbReference>
<dbReference type="AlphaFoldDB" id="A0A2N6N9R6"/>
<reference evidence="6 7" key="1">
    <citation type="journal article" date="2016" name="Appl. Microbiol. Biotechnol.">
        <title>Characterization of T-DNA insertion mutants with decreased virulence in the entomopathogenic fungus Beauveria bassiana JEF-007.</title>
        <authorList>
            <person name="Kim S."/>
            <person name="Lee S.J."/>
            <person name="Nai Y.S."/>
            <person name="Yu J.S."/>
            <person name="Lee M.R."/>
            <person name="Yang Y.T."/>
            <person name="Kim J.S."/>
        </authorList>
    </citation>
    <scope>NUCLEOTIDE SEQUENCE [LARGE SCALE GENOMIC DNA]</scope>
    <source>
        <strain evidence="6 7">JEF-007</strain>
    </source>
</reference>
<proteinExistence type="inferred from homology"/>
<accession>A0A2N6N9R6</accession>
<dbReference type="Pfam" id="PF01425">
    <property type="entry name" value="Amidase"/>
    <property type="match status" value="1"/>
</dbReference>
<dbReference type="PIRSF" id="PIRSF001221">
    <property type="entry name" value="Amidase_fungi"/>
    <property type="match status" value="1"/>
</dbReference>
<keyword evidence="2" id="KW-0378">Hydrolase</keyword>
<evidence type="ECO:0000256" key="3">
    <source>
        <dbReference type="PIRSR" id="PIRSR001221-1"/>
    </source>
</evidence>
<feature type="domain" description="Amidase" evidence="5">
    <location>
        <begin position="94"/>
        <end position="551"/>
    </location>
</feature>
<evidence type="ECO:0000256" key="4">
    <source>
        <dbReference type="PIRSR" id="PIRSR001221-2"/>
    </source>
</evidence>
<feature type="active site" description="Charge relay system" evidence="3">
    <location>
        <position position="223"/>
    </location>
</feature>